<keyword evidence="2" id="KW-1185">Reference proteome</keyword>
<dbReference type="Proteomes" id="UP000006591">
    <property type="component" value="Chromosome 3"/>
</dbReference>
<evidence type="ECO:0000313" key="2">
    <source>
        <dbReference type="Proteomes" id="UP000006591"/>
    </source>
</evidence>
<reference evidence="1" key="1">
    <citation type="submission" date="2015-04" db="UniProtKB">
        <authorList>
            <consortium name="EnsemblPlants"/>
        </authorList>
    </citation>
    <scope>IDENTIFICATION</scope>
    <source>
        <strain evidence="1">SL10</strain>
    </source>
</reference>
<name>A0A0E0GJG3_ORYNI</name>
<dbReference type="EnsemblPlants" id="ONIVA03G10420.2">
    <property type="protein sequence ID" value="ONIVA03G10420.2"/>
    <property type="gene ID" value="ONIVA03G10420"/>
</dbReference>
<dbReference type="HOGENOM" id="CLU_2112822_0_0_1"/>
<sequence>MATTPPCRRRRWRLRSDAPLPRPRSPLHLSSLLVATVVAGQQRRVIRTKILVFLATTICQLRRHDGEPGGVRRHDGVHAPQEPRLHRLRALAGVVSPRPQAATPQRQRYQREWRR</sequence>
<protein>
    <submittedName>
        <fullName evidence="1">Uncharacterized protein</fullName>
    </submittedName>
</protein>
<dbReference type="Gramene" id="ONIVA03G10420.2">
    <property type="protein sequence ID" value="ONIVA03G10420.2"/>
    <property type="gene ID" value="ONIVA03G10420"/>
</dbReference>
<dbReference type="AlphaFoldDB" id="A0A0E0GJG3"/>
<evidence type="ECO:0000313" key="1">
    <source>
        <dbReference type="EnsemblPlants" id="ONIVA03G10420.2"/>
    </source>
</evidence>
<reference evidence="1" key="2">
    <citation type="submission" date="2018-04" db="EMBL/GenBank/DDBJ databases">
        <title>OnivRS2 (Oryza nivara Reference Sequence Version 2).</title>
        <authorList>
            <person name="Zhang J."/>
            <person name="Kudrna D."/>
            <person name="Lee S."/>
            <person name="Talag J."/>
            <person name="Rajasekar S."/>
            <person name="Welchert J."/>
            <person name="Hsing Y.-I."/>
            <person name="Wing R.A."/>
        </authorList>
    </citation>
    <scope>NUCLEOTIDE SEQUENCE [LARGE SCALE GENOMIC DNA]</scope>
    <source>
        <strain evidence="1">SL10</strain>
    </source>
</reference>
<organism evidence="1">
    <name type="scientific">Oryza nivara</name>
    <name type="common">Indian wild rice</name>
    <name type="synonym">Oryza sativa f. spontanea</name>
    <dbReference type="NCBI Taxonomy" id="4536"/>
    <lineage>
        <taxon>Eukaryota</taxon>
        <taxon>Viridiplantae</taxon>
        <taxon>Streptophyta</taxon>
        <taxon>Embryophyta</taxon>
        <taxon>Tracheophyta</taxon>
        <taxon>Spermatophyta</taxon>
        <taxon>Magnoliopsida</taxon>
        <taxon>Liliopsida</taxon>
        <taxon>Poales</taxon>
        <taxon>Poaceae</taxon>
        <taxon>BOP clade</taxon>
        <taxon>Oryzoideae</taxon>
        <taxon>Oryzeae</taxon>
        <taxon>Oryzinae</taxon>
        <taxon>Oryza</taxon>
    </lineage>
</organism>
<proteinExistence type="predicted"/>
<accession>A0A0E0GJG3</accession>